<dbReference type="AlphaFoldDB" id="A0AAD2Q762"/>
<dbReference type="Gene3D" id="1.10.8.10">
    <property type="entry name" value="DNA helicase RuvA subunit, C-terminal domain"/>
    <property type="match status" value="2"/>
</dbReference>
<name>A0AAD2Q762_9AGAR</name>
<feature type="domain" description="Ubiquitin-like" evidence="8">
    <location>
        <begin position="18"/>
        <end position="93"/>
    </location>
</feature>
<accession>A0AAD2Q762</accession>
<dbReference type="SUPFAM" id="SSF101238">
    <property type="entry name" value="XPC-binding domain"/>
    <property type="match status" value="1"/>
</dbReference>
<comment type="function">
    <text evidence="5">Multiubiquitin chain receptor involved in modulation of proteasomal degradation. Involved in nucleotide excision repair.</text>
</comment>
<dbReference type="PANTHER" id="PTHR10621">
    <property type="entry name" value="UV EXCISION REPAIR PROTEIN RAD23"/>
    <property type="match status" value="1"/>
</dbReference>
<dbReference type="PROSITE" id="PS50030">
    <property type="entry name" value="UBA"/>
    <property type="match status" value="2"/>
</dbReference>
<comment type="subcellular location">
    <subcellularLocation>
        <location evidence="5">Nucleus</location>
    </subcellularLocation>
    <subcellularLocation>
        <location evidence="5">Cytoplasm</location>
    </subcellularLocation>
</comment>
<dbReference type="GO" id="GO:0006289">
    <property type="term" value="P:nucleotide-excision repair"/>
    <property type="evidence" value="ECO:0007669"/>
    <property type="project" value="UniProtKB-UniRule"/>
</dbReference>
<dbReference type="CDD" id="cd01805">
    <property type="entry name" value="Ubl_Rad23"/>
    <property type="match status" value="1"/>
</dbReference>
<reference evidence="9" key="1">
    <citation type="submission" date="2023-11" db="EMBL/GenBank/DDBJ databases">
        <authorList>
            <person name="De Vega J J."/>
            <person name="De Vega J J."/>
        </authorList>
    </citation>
    <scope>NUCLEOTIDE SEQUENCE</scope>
</reference>
<dbReference type="GO" id="GO:0005654">
    <property type="term" value="C:nucleoplasm"/>
    <property type="evidence" value="ECO:0007669"/>
    <property type="project" value="TreeGrafter"/>
</dbReference>
<dbReference type="InterPro" id="IPR009060">
    <property type="entry name" value="UBA-like_sf"/>
</dbReference>
<feature type="domain" description="UBA" evidence="7">
    <location>
        <begin position="338"/>
        <end position="379"/>
    </location>
</feature>
<dbReference type="InterPro" id="IPR015360">
    <property type="entry name" value="XPC-bd"/>
</dbReference>
<dbReference type="SUPFAM" id="SSF54236">
    <property type="entry name" value="Ubiquitin-like"/>
    <property type="match status" value="1"/>
</dbReference>
<dbReference type="FunFam" id="3.10.20.90:FF:000254">
    <property type="entry name" value="UV excision repair protein Rad23"/>
    <property type="match status" value="1"/>
</dbReference>
<dbReference type="InterPro" id="IPR036353">
    <property type="entry name" value="XPC-bd_sf"/>
</dbReference>
<dbReference type="InterPro" id="IPR006636">
    <property type="entry name" value="STI1_HS-bd"/>
</dbReference>
<keyword evidence="4 5" id="KW-0539">Nucleus</keyword>
<dbReference type="PANTHER" id="PTHR10621:SF0">
    <property type="entry name" value="UV EXCISION REPAIR PROTEIN RAD23"/>
    <property type="match status" value="1"/>
</dbReference>
<evidence type="ECO:0000256" key="6">
    <source>
        <dbReference type="SAM" id="MobiDB-lite"/>
    </source>
</evidence>
<proteinExistence type="inferred from homology"/>
<evidence type="ECO:0000259" key="7">
    <source>
        <dbReference type="PROSITE" id="PS50030"/>
    </source>
</evidence>
<dbReference type="Pfam" id="PF00627">
    <property type="entry name" value="UBA"/>
    <property type="match status" value="2"/>
</dbReference>
<protein>
    <recommendedName>
        <fullName evidence="5">UV excision repair protein RAD23</fullName>
    </recommendedName>
</protein>
<feature type="region of interest" description="Disordered" evidence="6">
    <location>
        <begin position="195"/>
        <end position="227"/>
    </location>
</feature>
<dbReference type="Gene3D" id="3.10.20.90">
    <property type="entry name" value="Phosphatidylinositol 3-kinase Catalytic Subunit, Chain A, domain 1"/>
    <property type="match status" value="1"/>
</dbReference>
<comment type="similarity">
    <text evidence="5">Belongs to the RAD23 family.</text>
</comment>
<evidence type="ECO:0000256" key="2">
    <source>
        <dbReference type="ARBA" id="ARBA00022763"/>
    </source>
</evidence>
<dbReference type="Proteomes" id="UP001295794">
    <property type="component" value="Unassembled WGS sequence"/>
</dbReference>
<dbReference type="Gene3D" id="1.10.10.540">
    <property type="entry name" value="XPC-binding domain"/>
    <property type="match status" value="1"/>
</dbReference>
<dbReference type="GO" id="GO:0003684">
    <property type="term" value="F:damaged DNA binding"/>
    <property type="evidence" value="ECO:0007669"/>
    <property type="project" value="UniProtKB-UniRule"/>
</dbReference>
<dbReference type="GO" id="GO:0043161">
    <property type="term" value="P:proteasome-mediated ubiquitin-dependent protein catabolic process"/>
    <property type="evidence" value="ECO:0007669"/>
    <property type="project" value="UniProtKB-UniRule"/>
</dbReference>
<dbReference type="SMART" id="SM00165">
    <property type="entry name" value="UBA"/>
    <property type="match status" value="2"/>
</dbReference>
<dbReference type="FunFam" id="1.10.8.10:FF:000003">
    <property type="entry name" value="UV excision repair protein RAD23 homolog"/>
    <property type="match status" value="1"/>
</dbReference>
<dbReference type="FunFam" id="1.10.8.10:FF:000002">
    <property type="entry name" value="UV excision repair protein RAD23 homolog"/>
    <property type="match status" value="1"/>
</dbReference>
<evidence type="ECO:0000256" key="1">
    <source>
        <dbReference type="ARBA" id="ARBA00022737"/>
    </source>
</evidence>
<dbReference type="InterPro" id="IPR004806">
    <property type="entry name" value="Rad23"/>
</dbReference>
<dbReference type="InterPro" id="IPR015940">
    <property type="entry name" value="UBA"/>
</dbReference>
<feature type="non-terminal residue" evidence="9">
    <location>
        <position position="383"/>
    </location>
</feature>
<dbReference type="NCBIfam" id="TIGR00601">
    <property type="entry name" value="rad23"/>
    <property type="match status" value="1"/>
</dbReference>
<feature type="region of interest" description="Disordered" evidence="6">
    <location>
        <begin position="93"/>
        <end position="130"/>
    </location>
</feature>
<feature type="domain" description="UBA" evidence="7">
    <location>
        <begin position="150"/>
        <end position="190"/>
    </location>
</feature>
<evidence type="ECO:0000313" key="9">
    <source>
        <dbReference type="EMBL" id="CAK5281502.1"/>
    </source>
</evidence>
<keyword evidence="3 5" id="KW-0234">DNA repair</keyword>
<dbReference type="GO" id="GO:0005829">
    <property type="term" value="C:cytosol"/>
    <property type="evidence" value="ECO:0007669"/>
    <property type="project" value="TreeGrafter"/>
</dbReference>
<dbReference type="GO" id="GO:0031593">
    <property type="term" value="F:polyubiquitin modification-dependent protein binding"/>
    <property type="evidence" value="ECO:0007669"/>
    <property type="project" value="UniProtKB-UniRule"/>
</dbReference>
<organism evidence="9 10">
    <name type="scientific">Mycena citricolor</name>
    <dbReference type="NCBI Taxonomy" id="2018698"/>
    <lineage>
        <taxon>Eukaryota</taxon>
        <taxon>Fungi</taxon>
        <taxon>Dikarya</taxon>
        <taxon>Basidiomycota</taxon>
        <taxon>Agaricomycotina</taxon>
        <taxon>Agaricomycetes</taxon>
        <taxon>Agaricomycetidae</taxon>
        <taxon>Agaricales</taxon>
        <taxon>Marasmiineae</taxon>
        <taxon>Mycenaceae</taxon>
        <taxon>Mycena</taxon>
    </lineage>
</organism>
<keyword evidence="10" id="KW-1185">Reference proteome</keyword>
<dbReference type="PROSITE" id="PS50053">
    <property type="entry name" value="UBIQUITIN_2"/>
    <property type="match status" value="1"/>
</dbReference>
<keyword evidence="1" id="KW-0677">Repeat</keyword>
<dbReference type="GO" id="GO:0070628">
    <property type="term" value="F:proteasome binding"/>
    <property type="evidence" value="ECO:0007669"/>
    <property type="project" value="TreeGrafter"/>
</dbReference>
<evidence type="ECO:0000313" key="10">
    <source>
        <dbReference type="Proteomes" id="UP001295794"/>
    </source>
</evidence>
<dbReference type="SUPFAM" id="SSF46934">
    <property type="entry name" value="UBA-like"/>
    <property type="match status" value="2"/>
</dbReference>
<gene>
    <name evidence="9" type="ORF">MYCIT1_LOCUS32672</name>
</gene>
<keyword evidence="5" id="KW-0963">Cytoplasm</keyword>
<dbReference type="PRINTS" id="PR01839">
    <property type="entry name" value="RAD23PROTEIN"/>
</dbReference>
<evidence type="ECO:0000256" key="3">
    <source>
        <dbReference type="ARBA" id="ARBA00023204"/>
    </source>
</evidence>
<dbReference type="Pfam" id="PF09280">
    <property type="entry name" value="XPC-binding"/>
    <property type="match status" value="1"/>
</dbReference>
<keyword evidence="2 5" id="KW-0227">DNA damage</keyword>
<dbReference type="CDD" id="cd14281">
    <property type="entry name" value="UBA2_Rad23_like"/>
    <property type="match status" value="1"/>
</dbReference>
<evidence type="ECO:0000256" key="4">
    <source>
        <dbReference type="ARBA" id="ARBA00023242"/>
    </source>
</evidence>
<feature type="compositionally biased region" description="Low complexity" evidence="6">
    <location>
        <begin position="99"/>
        <end position="130"/>
    </location>
</feature>
<evidence type="ECO:0000259" key="8">
    <source>
        <dbReference type="PROSITE" id="PS50053"/>
    </source>
</evidence>
<dbReference type="EMBL" id="CAVNYO010000444">
    <property type="protein sequence ID" value="CAK5281502.1"/>
    <property type="molecule type" value="Genomic_DNA"/>
</dbReference>
<dbReference type="SMART" id="SM00727">
    <property type="entry name" value="STI1"/>
    <property type="match status" value="1"/>
</dbReference>
<dbReference type="GO" id="GO:0043130">
    <property type="term" value="F:ubiquitin binding"/>
    <property type="evidence" value="ECO:0007669"/>
    <property type="project" value="UniProtKB-UniRule"/>
</dbReference>
<sequence length="383" mass="39875">FSSPPHSRHWKLKSQRPMKITIKTTQQKVFQLDAEPTDTVADLKARIQEAHGHPTASQKVIYSGKILADDKTVESCGIKEKDFLVLMVSKPKPTPTPMPAASTSTPEVTAPAQPAPATAAAPAAPTTAETAAAPAPAAAFGTDSSFLSGDALQSTIANMMEMGFTREEVTRAMRASYNNPDRAAEYLMTGIPAHLETTTAGGPPAAPAAAPAAPAAAAPTTAAPSGPQNLFQLAQQQQQQQATVGAGAGAGAGGAGAAAAQLDLAALQNNPQIQQLRELMAQNPALIQPLIQQLGSQNPALLQIIQENPAAVARLFGVDNNEGDDDDLPPGAQVVSVTEEERAAIQRLEGLGFSREAVVEAYFACDKNEELAANFLFEGGFEE</sequence>
<dbReference type="Pfam" id="PF00240">
    <property type="entry name" value="ubiquitin"/>
    <property type="match status" value="1"/>
</dbReference>
<evidence type="ECO:0000256" key="5">
    <source>
        <dbReference type="RuleBase" id="RU367049"/>
    </source>
</evidence>
<feature type="compositionally biased region" description="Low complexity" evidence="6">
    <location>
        <begin position="197"/>
        <end position="224"/>
    </location>
</feature>
<dbReference type="InterPro" id="IPR000626">
    <property type="entry name" value="Ubiquitin-like_dom"/>
</dbReference>
<comment type="caution">
    <text evidence="9">The sequence shown here is derived from an EMBL/GenBank/DDBJ whole genome shotgun (WGS) entry which is preliminary data.</text>
</comment>
<dbReference type="SMART" id="SM00213">
    <property type="entry name" value="UBQ"/>
    <property type="match status" value="1"/>
</dbReference>
<dbReference type="InterPro" id="IPR029071">
    <property type="entry name" value="Ubiquitin-like_domsf"/>
</dbReference>